<dbReference type="GO" id="GO:0042601">
    <property type="term" value="C:endospore-forming forespore"/>
    <property type="evidence" value="ECO:0007669"/>
    <property type="project" value="InterPro"/>
</dbReference>
<dbReference type="GO" id="GO:0030436">
    <property type="term" value="P:asexual sporulation"/>
    <property type="evidence" value="ECO:0007669"/>
    <property type="project" value="UniProtKB-UniRule"/>
</dbReference>
<evidence type="ECO:0000256" key="2">
    <source>
        <dbReference type="ARBA" id="ARBA00006573"/>
    </source>
</evidence>
<keyword evidence="6" id="KW-1185">Reference proteome</keyword>
<gene>
    <name evidence="4" type="primary">sspH</name>
    <name evidence="5" type="ORF">GGQ92_000904</name>
</gene>
<dbReference type="EMBL" id="JACHON010000002">
    <property type="protein sequence ID" value="MBB6512123.1"/>
    <property type="molecule type" value="Genomic_DNA"/>
</dbReference>
<reference evidence="5 6" key="1">
    <citation type="submission" date="2020-08" db="EMBL/GenBank/DDBJ databases">
        <title>Genomic Encyclopedia of Type Strains, Phase IV (KMG-IV): sequencing the most valuable type-strain genomes for metagenomic binning, comparative biology and taxonomic classification.</title>
        <authorList>
            <person name="Goeker M."/>
        </authorList>
    </citation>
    <scope>NUCLEOTIDE SEQUENCE [LARGE SCALE GENOMIC DNA]</scope>
    <source>
        <strain evidence="5 6">DSM 11805</strain>
    </source>
</reference>
<sequence length="59" mass="6709">MDPKRAEEIRNAEEMVHVTYNGEQVYIEHVDESAGYATVHPLNDKHNKLSVSLSELNEA</sequence>
<protein>
    <recommendedName>
        <fullName evidence="4">Small, acid-soluble spore protein H</fullName>
        <shortName evidence="4">SASP H</shortName>
    </recommendedName>
</protein>
<evidence type="ECO:0000313" key="5">
    <source>
        <dbReference type="EMBL" id="MBB6512123.1"/>
    </source>
</evidence>
<evidence type="ECO:0000313" key="6">
    <source>
        <dbReference type="Proteomes" id="UP000572212"/>
    </source>
</evidence>
<accession>A0A841RKG7</accession>
<comment type="similarity">
    <text evidence="2 4">Belongs to the SspH family.</text>
</comment>
<dbReference type="InterPro" id="IPR012610">
    <property type="entry name" value="SASP_SspH"/>
</dbReference>
<evidence type="ECO:0000256" key="1">
    <source>
        <dbReference type="ARBA" id="ARBA00004288"/>
    </source>
</evidence>
<organism evidence="5 6">
    <name type="scientific">Gracilibacillus halotolerans</name>
    <dbReference type="NCBI Taxonomy" id="74386"/>
    <lineage>
        <taxon>Bacteria</taxon>
        <taxon>Bacillati</taxon>
        <taxon>Bacillota</taxon>
        <taxon>Bacilli</taxon>
        <taxon>Bacillales</taxon>
        <taxon>Bacillaceae</taxon>
        <taxon>Gracilibacillus</taxon>
    </lineage>
</organism>
<dbReference type="RefSeq" id="WP_184245040.1">
    <property type="nucleotide sequence ID" value="NZ_BAAACU010000002.1"/>
</dbReference>
<keyword evidence="3 4" id="KW-0749">Sporulation</keyword>
<dbReference type="Proteomes" id="UP000572212">
    <property type="component" value="Unassembled WGS sequence"/>
</dbReference>
<comment type="induction">
    <text evidence="4">Expressed only in the forespore compartment of sporulating cells.</text>
</comment>
<dbReference type="AlphaFoldDB" id="A0A841RKG7"/>
<dbReference type="Pfam" id="PF08141">
    <property type="entry name" value="SspH"/>
    <property type="match status" value="1"/>
</dbReference>
<evidence type="ECO:0000256" key="4">
    <source>
        <dbReference type="HAMAP-Rule" id="MF_00667"/>
    </source>
</evidence>
<comment type="subcellular location">
    <subcellularLocation>
        <location evidence="1 4">Spore core</location>
    </subcellularLocation>
</comment>
<proteinExistence type="evidence at transcript level"/>
<evidence type="ECO:0000256" key="3">
    <source>
        <dbReference type="ARBA" id="ARBA00022969"/>
    </source>
</evidence>
<dbReference type="GO" id="GO:0030435">
    <property type="term" value="P:sporulation resulting in formation of a cellular spore"/>
    <property type="evidence" value="ECO:0007669"/>
    <property type="project" value="UniProtKB-KW"/>
</dbReference>
<dbReference type="NCBIfam" id="TIGR02861">
    <property type="entry name" value="SASP_H"/>
    <property type="match status" value="1"/>
</dbReference>
<dbReference type="HAMAP" id="MF_00667">
    <property type="entry name" value="SspH"/>
    <property type="match status" value="1"/>
</dbReference>
<name>A0A841RKG7_9BACI</name>
<comment type="caution">
    <text evidence="5">The sequence shown here is derived from an EMBL/GenBank/DDBJ whole genome shotgun (WGS) entry which is preliminary data.</text>
</comment>